<comment type="caution">
    <text evidence="1">The sequence shown here is derived from an EMBL/GenBank/DDBJ whole genome shotgun (WGS) entry which is preliminary data.</text>
</comment>
<reference evidence="1 2" key="1">
    <citation type="submission" date="2019-05" db="EMBL/GenBank/DDBJ databases">
        <title>Another draft genome of Portunus trituberculatus and its Hox gene families provides insights of decapod evolution.</title>
        <authorList>
            <person name="Jeong J.-H."/>
            <person name="Song I."/>
            <person name="Kim S."/>
            <person name="Choi T."/>
            <person name="Kim D."/>
            <person name="Ryu S."/>
            <person name="Kim W."/>
        </authorList>
    </citation>
    <scope>NUCLEOTIDE SEQUENCE [LARGE SCALE GENOMIC DNA]</scope>
    <source>
        <tissue evidence="1">Muscle</tissue>
    </source>
</reference>
<name>A0A5B7D9Z7_PORTR</name>
<dbReference type="EMBL" id="VSRR010000640">
    <property type="protein sequence ID" value="MPC18029.1"/>
    <property type="molecule type" value="Genomic_DNA"/>
</dbReference>
<sequence length="76" mass="8506">MPLQKRTQTSEACGPALILPLLKGEPNLRQRTVVLPALQDANCLAAPSTEKLDPASHHHCRDMWCHSRREDSLHLT</sequence>
<organism evidence="1 2">
    <name type="scientific">Portunus trituberculatus</name>
    <name type="common">Swimming crab</name>
    <name type="synonym">Neptunus trituberculatus</name>
    <dbReference type="NCBI Taxonomy" id="210409"/>
    <lineage>
        <taxon>Eukaryota</taxon>
        <taxon>Metazoa</taxon>
        <taxon>Ecdysozoa</taxon>
        <taxon>Arthropoda</taxon>
        <taxon>Crustacea</taxon>
        <taxon>Multicrustacea</taxon>
        <taxon>Malacostraca</taxon>
        <taxon>Eumalacostraca</taxon>
        <taxon>Eucarida</taxon>
        <taxon>Decapoda</taxon>
        <taxon>Pleocyemata</taxon>
        <taxon>Brachyura</taxon>
        <taxon>Eubrachyura</taxon>
        <taxon>Portunoidea</taxon>
        <taxon>Portunidae</taxon>
        <taxon>Portuninae</taxon>
        <taxon>Portunus</taxon>
    </lineage>
</organism>
<evidence type="ECO:0000313" key="1">
    <source>
        <dbReference type="EMBL" id="MPC18029.1"/>
    </source>
</evidence>
<dbReference type="Proteomes" id="UP000324222">
    <property type="component" value="Unassembled WGS sequence"/>
</dbReference>
<protein>
    <submittedName>
        <fullName evidence="1">Uncharacterized protein</fullName>
    </submittedName>
</protein>
<keyword evidence="2" id="KW-1185">Reference proteome</keyword>
<evidence type="ECO:0000313" key="2">
    <source>
        <dbReference type="Proteomes" id="UP000324222"/>
    </source>
</evidence>
<proteinExistence type="predicted"/>
<accession>A0A5B7D9Z7</accession>
<gene>
    <name evidence="1" type="ORF">E2C01_010900</name>
</gene>
<dbReference type="AlphaFoldDB" id="A0A5B7D9Z7"/>